<dbReference type="AlphaFoldDB" id="A0A4Q0PAB3"/>
<dbReference type="EMBL" id="QOVM01000002">
    <property type="protein sequence ID" value="RXG23657.1"/>
    <property type="molecule type" value="Genomic_DNA"/>
</dbReference>
<dbReference type="CDD" id="cd07910">
    <property type="entry name" value="MiaE"/>
    <property type="match status" value="1"/>
</dbReference>
<dbReference type="Proteomes" id="UP000289238">
    <property type="component" value="Unassembled WGS sequence"/>
</dbReference>
<organism evidence="1 2">
    <name type="scientific">Leeuwenhoekiella aequorea</name>
    <dbReference type="NCBI Taxonomy" id="283736"/>
    <lineage>
        <taxon>Bacteria</taxon>
        <taxon>Pseudomonadati</taxon>
        <taxon>Bacteroidota</taxon>
        <taxon>Flavobacteriia</taxon>
        <taxon>Flavobacteriales</taxon>
        <taxon>Flavobacteriaceae</taxon>
        <taxon>Leeuwenhoekiella</taxon>
    </lineage>
</organism>
<name>A0A4Q0PAB3_9FLAO</name>
<dbReference type="GO" id="GO:0045301">
    <property type="term" value="F:tRNA 2-(methylsulfanyl)-N(6)-isopentenyladenosine(37) hydroxylase activity"/>
    <property type="evidence" value="ECO:0007669"/>
    <property type="project" value="InterPro"/>
</dbReference>
<keyword evidence="2" id="KW-1185">Reference proteome</keyword>
<comment type="caution">
    <text evidence="1">The sequence shown here is derived from an EMBL/GenBank/DDBJ whole genome shotgun (WGS) entry which is preliminary data.</text>
</comment>
<dbReference type="SUPFAM" id="SSF47240">
    <property type="entry name" value="Ferritin-like"/>
    <property type="match status" value="1"/>
</dbReference>
<reference evidence="1 2" key="1">
    <citation type="submission" date="2018-07" db="EMBL/GenBank/DDBJ databases">
        <title>Leeuwenhoekiella genomics.</title>
        <authorList>
            <person name="Tahon G."/>
            <person name="Willems A."/>
        </authorList>
    </citation>
    <scope>NUCLEOTIDE SEQUENCE [LARGE SCALE GENOMIC DNA]</scope>
    <source>
        <strain evidence="1 2">LMG 22550</strain>
    </source>
</reference>
<dbReference type="PIRSF" id="PIRSF020736">
    <property type="entry name" value="MiaE"/>
    <property type="match status" value="1"/>
</dbReference>
<evidence type="ECO:0000313" key="1">
    <source>
        <dbReference type="EMBL" id="RXG23657.1"/>
    </source>
</evidence>
<dbReference type="InterPro" id="IPR010386">
    <property type="entry name" value="tRNA-Hydrxlase_MiaE"/>
</dbReference>
<dbReference type="PANTHER" id="PTHR42637">
    <property type="entry name" value="TRNA-(MS[2]IO[6]A)-HYDROXYLASE"/>
    <property type="match status" value="1"/>
</dbReference>
<dbReference type="InterPro" id="IPR009078">
    <property type="entry name" value="Ferritin-like_SF"/>
</dbReference>
<gene>
    <name evidence="1" type="ORF">DSM00_1273</name>
</gene>
<dbReference type="InterPro" id="IPR012347">
    <property type="entry name" value="Ferritin-like"/>
</dbReference>
<dbReference type="GO" id="GO:0006400">
    <property type="term" value="P:tRNA modification"/>
    <property type="evidence" value="ECO:0007669"/>
    <property type="project" value="InterPro"/>
</dbReference>
<dbReference type="Gene3D" id="1.20.1260.10">
    <property type="match status" value="1"/>
</dbReference>
<accession>A0A4Q0PAB3</accession>
<dbReference type="OrthoDB" id="9802518at2"/>
<dbReference type="PANTHER" id="PTHR42637:SF1">
    <property type="entry name" value="TRNA 2-(METHYLSULFANYL)-N(6)-ISOPENTENYLADENOSINE(37) HYDROXYLASE"/>
    <property type="match status" value="1"/>
</dbReference>
<dbReference type="RefSeq" id="WP_128757167.1">
    <property type="nucleotide sequence ID" value="NZ_QOVM01000002.1"/>
</dbReference>
<evidence type="ECO:0000313" key="2">
    <source>
        <dbReference type="Proteomes" id="UP000289238"/>
    </source>
</evidence>
<protein>
    <submittedName>
        <fullName evidence="1">tRNA-(Ms[2]io[6]A)-hydroxylase</fullName>
    </submittedName>
</protein>
<sequence>MLGLKLPTDPRWVNIVEMNIDDILSDHAFCEQKAASTAISLIVSFPEYTELVQEMIALVKEEISHFKLVHDKIIARGNALGYDRKDDYVNKLLKFFPKGGSRTTQLVHRLLYAALIEARSCERFRLLSQELKDEELRIFYHNLMVSEANHYTMFLGFARKYGDETEVNEKWQSLLDFEAEIMKDLSKQQSIHG</sequence>
<dbReference type="Pfam" id="PF06175">
    <property type="entry name" value="MiaE"/>
    <property type="match status" value="1"/>
</dbReference>
<proteinExistence type="predicted"/>